<dbReference type="InterPro" id="IPR019734">
    <property type="entry name" value="TPR_rpt"/>
</dbReference>
<evidence type="ECO:0000313" key="3">
    <source>
        <dbReference type="EMBL" id="USR90991.1"/>
    </source>
</evidence>
<dbReference type="Pfam" id="PF12770">
    <property type="entry name" value="CHAT"/>
    <property type="match status" value="1"/>
</dbReference>
<organism evidence="3 4">
    <name type="scientific">Phormidium yuhuli AB48</name>
    <dbReference type="NCBI Taxonomy" id="2940671"/>
    <lineage>
        <taxon>Bacteria</taxon>
        <taxon>Bacillati</taxon>
        <taxon>Cyanobacteriota</taxon>
        <taxon>Cyanophyceae</taxon>
        <taxon>Oscillatoriophycideae</taxon>
        <taxon>Oscillatoriales</taxon>
        <taxon>Oscillatoriaceae</taxon>
        <taxon>Phormidium</taxon>
        <taxon>Phormidium yuhuli</taxon>
    </lineage>
</organism>
<reference evidence="3" key="1">
    <citation type="submission" date="2022-06" db="EMBL/GenBank/DDBJ databases">
        <title>Genome sequence of Phormidium yuhuli AB48 isolated from an industrial photobioreactor environment.</title>
        <authorList>
            <person name="Qiu Y."/>
            <person name="Noonan A.J.C."/>
            <person name="Dofher K."/>
            <person name="Koch M."/>
            <person name="Kieft B."/>
            <person name="Lin X."/>
            <person name="Ziels R.M."/>
            <person name="Hallam S.J."/>
        </authorList>
    </citation>
    <scope>NUCLEOTIDE SEQUENCE</scope>
    <source>
        <strain evidence="3">AB48</strain>
    </source>
</reference>
<feature type="region of interest" description="Disordered" evidence="1">
    <location>
        <begin position="689"/>
        <end position="715"/>
    </location>
</feature>
<evidence type="ECO:0000256" key="1">
    <source>
        <dbReference type="SAM" id="MobiDB-lite"/>
    </source>
</evidence>
<sequence>MMQFQQLCQFLEQQNWDYQADTQRQQLQVQRQGLTVFISLEEDGKFVKMVLPQLLTLPSDHPHSERGLQCLLHLGWRYKLVRWQRDPRDGEVRVQADLPLEDGELSSRQFWRTLRGCLQIAQEGREQVQRVLQTETVASKTYPLELLLILLKAEDSGGAEAVYGELDQRGGRVDPNLAEAAQQFLQQTAESVNQEMLDELVGVIGNLAVSLKNYPRGGREQNVAMAILLYEIVLEARPYDRLPDKWAQTQNNLGNAYSDLPTGDRAENLQQAIRCYHNALRFRTPESAPLEWAGTQTNLGNAYSDLPTGDRTENLQQTITCYTNALRIWTPESTPLEWAGTQTNLGNAYSNLPTGDRAENLQQAITCYTNALRFWTPESAPLQWAMTQTNLGNAYKDLPTGDRTENLQQGITCYTNALRFWTPESAPLQWAGTQTNLGNAYKDLPTGDRTENLQQAIGCYTNALGIWTPEGAPLDWAMTQNNLGNAYSNLPTGDHTENLQQAIGCYTNALGIWTPENAPLDWAMTQNNLGNAYKDLPTGDRAENLQQAITCYHNALTVTTPQLFPLDCLQTARNWGNLEFGEGNWQQALTQYQTAIEAIEQSRRFALSEERRQQIVQKSIYVYENAIQAAINLQDFSSALEIVERFRAKRLVDLMATADLYQNGEIPPAVQDWLHQLDQLDQEIAQRRQNVASTSTETPEEPSSPDAPPKKRLSRQVRAVMTAATQQIQELEQQKQAILDQLSNLDEVVARLREVQPPKLQEFQRLLSENTALVSFFTTRNDTHILILRADADQPHCFTCQGPGLKPLQLWLAETWAALYLVDKTQWIAQMPATLQELAQRLRLDDLIEDHLQGIEELVLVPHLFLHQIPFAALPLKSGYLGDRFRLRYAPSLQVLGFCQRREGVSQRRYGTVENATDDLPFSSFEGMTVAQLFEIESQRRLIGAQAKTRAYRHLLEGSNYLVSSHHAQSRWDNPLESGLKLSDGTITVSQLFSPAWRFPQLEEVYLSCCETGLFLPKSILDEPVAVSTGFLCAGARGVIASQWSIYDLSAALLSGLYHRQRHRGLSRVVALQRAQQEMREMTGEVFEEHYGKLLKTYLKSEQRRLQNDRKAVRGLQNGERLIKRYCREAHPFEHPVHWAGLGCYGLS</sequence>
<gene>
    <name evidence="3" type="ORF">NEA10_19550</name>
</gene>
<dbReference type="PANTHER" id="PTHR10098">
    <property type="entry name" value="RAPSYN-RELATED"/>
    <property type="match status" value="1"/>
</dbReference>
<dbReference type="RefSeq" id="WP_252663017.1">
    <property type="nucleotide sequence ID" value="NZ_CP098611.1"/>
</dbReference>
<accession>A0ABY5AQ08</accession>
<name>A0ABY5AQ08_9CYAN</name>
<proteinExistence type="predicted"/>
<dbReference type="InterPro" id="IPR011990">
    <property type="entry name" value="TPR-like_helical_dom_sf"/>
</dbReference>
<protein>
    <submittedName>
        <fullName evidence="3">CHAT domain-containing protein</fullName>
    </submittedName>
</protein>
<evidence type="ECO:0000313" key="4">
    <source>
        <dbReference type="Proteomes" id="UP001056708"/>
    </source>
</evidence>
<dbReference type="SUPFAM" id="SSF48452">
    <property type="entry name" value="TPR-like"/>
    <property type="match status" value="3"/>
</dbReference>
<dbReference type="SMART" id="SM00028">
    <property type="entry name" value="TPR"/>
    <property type="match status" value="7"/>
</dbReference>
<dbReference type="InterPro" id="IPR024983">
    <property type="entry name" value="CHAT_dom"/>
</dbReference>
<keyword evidence="4" id="KW-1185">Reference proteome</keyword>
<dbReference type="Proteomes" id="UP001056708">
    <property type="component" value="Chromosome"/>
</dbReference>
<dbReference type="PANTHER" id="PTHR10098:SF108">
    <property type="entry name" value="TETRATRICOPEPTIDE REPEAT PROTEIN 28"/>
    <property type="match status" value="1"/>
</dbReference>
<evidence type="ECO:0000259" key="2">
    <source>
        <dbReference type="Pfam" id="PF12770"/>
    </source>
</evidence>
<dbReference type="Gene3D" id="1.25.40.10">
    <property type="entry name" value="Tetratricopeptide repeat domain"/>
    <property type="match status" value="4"/>
</dbReference>
<dbReference type="EMBL" id="CP098611">
    <property type="protein sequence ID" value="USR90991.1"/>
    <property type="molecule type" value="Genomic_DNA"/>
</dbReference>
<feature type="domain" description="CHAT" evidence="2">
    <location>
        <begin position="834"/>
        <end position="1146"/>
    </location>
</feature>